<feature type="transmembrane region" description="Helical" evidence="7">
    <location>
        <begin position="12"/>
        <end position="32"/>
    </location>
</feature>
<feature type="transmembrane region" description="Helical" evidence="7">
    <location>
        <begin position="442"/>
        <end position="462"/>
    </location>
</feature>
<comment type="subcellular location">
    <subcellularLocation>
        <location evidence="1">Cell membrane</location>
        <topology evidence="1">Multi-pass membrane protein</topology>
    </subcellularLocation>
</comment>
<dbReference type="InterPro" id="IPR001036">
    <property type="entry name" value="Acrflvin-R"/>
</dbReference>
<keyword evidence="3" id="KW-1003">Cell membrane</keyword>
<evidence type="ECO:0000313" key="8">
    <source>
        <dbReference type="EMBL" id="QDL11117.1"/>
    </source>
</evidence>
<dbReference type="Pfam" id="PF00873">
    <property type="entry name" value="ACR_tran"/>
    <property type="match status" value="1"/>
</dbReference>
<feature type="transmembrane region" description="Helical" evidence="7">
    <location>
        <begin position="900"/>
        <end position="923"/>
    </location>
</feature>
<dbReference type="AlphaFoldDB" id="A0A856MPA6"/>
<dbReference type="Proteomes" id="UP000503129">
    <property type="component" value="Chromosome"/>
</dbReference>
<dbReference type="SUPFAM" id="SSF82714">
    <property type="entry name" value="Multidrug efflux transporter AcrB TolC docking domain, DN and DC subdomains"/>
    <property type="match status" value="2"/>
</dbReference>
<keyword evidence="2" id="KW-0813">Transport</keyword>
<keyword evidence="6 7" id="KW-0472">Membrane</keyword>
<evidence type="ECO:0000256" key="5">
    <source>
        <dbReference type="ARBA" id="ARBA00022989"/>
    </source>
</evidence>
<feature type="transmembrane region" description="Helical" evidence="7">
    <location>
        <begin position="861"/>
        <end position="880"/>
    </location>
</feature>
<feature type="transmembrane region" description="Helical" evidence="7">
    <location>
        <begin position="524"/>
        <end position="546"/>
    </location>
</feature>
<dbReference type="SUPFAM" id="SSF82866">
    <property type="entry name" value="Multidrug efflux transporter AcrB transmembrane domain"/>
    <property type="match status" value="2"/>
</dbReference>
<evidence type="ECO:0000313" key="9">
    <source>
        <dbReference type="Proteomes" id="UP000503129"/>
    </source>
</evidence>
<evidence type="ECO:0000256" key="2">
    <source>
        <dbReference type="ARBA" id="ARBA00022448"/>
    </source>
</evidence>
<accession>A0A856MPA6</accession>
<dbReference type="GO" id="GO:0008324">
    <property type="term" value="F:monoatomic cation transmembrane transporter activity"/>
    <property type="evidence" value="ECO:0007669"/>
    <property type="project" value="InterPro"/>
</dbReference>
<dbReference type="Gene3D" id="3.30.70.1430">
    <property type="entry name" value="Multidrug efflux transporter AcrB pore domain"/>
    <property type="match status" value="2"/>
</dbReference>
<dbReference type="Gene3D" id="3.30.2090.10">
    <property type="entry name" value="Multidrug efflux transporter AcrB TolC docking domain, DN and DC subdomains"/>
    <property type="match status" value="2"/>
</dbReference>
<dbReference type="PRINTS" id="PR00702">
    <property type="entry name" value="ACRIFLAVINRP"/>
</dbReference>
<dbReference type="EMBL" id="CP030118">
    <property type="protein sequence ID" value="QDL11117.1"/>
    <property type="molecule type" value="Genomic_DNA"/>
</dbReference>
<dbReference type="InterPro" id="IPR027463">
    <property type="entry name" value="AcrB_DN_DC_subdom"/>
</dbReference>
<dbReference type="Gene3D" id="3.30.70.1320">
    <property type="entry name" value="Multidrug efflux transporter AcrB pore domain like"/>
    <property type="match status" value="1"/>
</dbReference>
<evidence type="ECO:0000256" key="6">
    <source>
        <dbReference type="ARBA" id="ARBA00023136"/>
    </source>
</evidence>
<dbReference type="PANTHER" id="PTHR32063:SF4">
    <property type="entry name" value="SLR6043 PROTEIN"/>
    <property type="match status" value="1"/>
</dbReference>
<keyword evidence="4 7" id="KW-0812">Transmembrane</keyword>
<dbReference type="PANTHER" id="PTHR32063">
    <property type="match status" value="1"/>
</dbReference>
<feature type="transmembrane region" description="Helical" evidence="7">
    <location>
        <begin position="474"/>
        <end position="497"/>
    </location>
</feature>
<evidence type="ECO:0000256" key="4">
    <source>
        <dbReference type="ARBA" id="ARBA00022692"/>
    </source>
</evidence>
<dbReference type="NCBIfam" id="TIGR00914">
    <property type="entry name" value="2A0601"/>
    <property type="match status" value="1"/>
</dbReference>
<protein>
    <submittedName>
        <fullName evidence="8">CusA/CzcA family heavy metal efflux RND transporter</fullName>
    </submittedName>
</protein>
<gene>
    <name evidence="8" type="ORF">DP114_27380</name>
</gene>
<keyword evidence="9" id="KW-1185">Reference proteome</keyword>
<keyword evidence="5 7" id="KW-1133">Transmembrane helix</keyword>
<dbReference type="KEGG" id="bsen:DP114_27380"/>
<dbReference type="Gene3D" id="3.30.70.1440">
    <property type="entry name" value="Multidrug efflux transporter AcrB pore domain"/>
    <property type="match status" value="1"/>
</dbReference>
<evidence type="ECO:0000256" key="1">
    <source>
        <dbReference type="ARBA" id="ARBA00004651"/>
    </source>
</evidence>
<dbReference type="GO" id="GO:0005886">
    <property type="term" value="C:plasma membrane"/>
    <property type="evidence" value="ECO:0007669"/>
    <property type="project" value="UniProtKB-SubCell"/>
</dbReference>
<sequence length="1041" mass="112240">MLSGIIKWAIARRWLVILGAIVATLWIFQTIIQMPLDVFPSFAPPQVEIQTEAPGLAPEEVESLVTLPIESAINGTPGVTTVRSSSASGISVVRVIFNWGTNTYQARQLVTERLQQAQSKLPEGVETPQVSPTSSPIGTVLQYAFTSQTTSLMEVRRIVDWQVTNRLLAVPGVSQVVAYGGDIRQYQVLVDPEKLNAFNVTLEDVAEAAKAANVNAPGGYLITPDRERLIRGVGRIESIEELQQSVITARNGTPVKLLDVADVQIGAAIKRGDGSFNGKKAIIVLINKQPQADTPTVTRGLEAAIEEIKPGLPKDIKVTATFRQENYIDSSIENVREALVEGSIIVALILIPFLMNWRNLAVCLTALPLSLLVGVMLLNWLGQGLNTMTLGGLAVAIGSAVDDAIVDAENVYRCLRENKHSLNPRPVLDVVFDGCQEVRDSVFGATIITIVVFSPIFALTGVEGSIFIPMGLGYLAAVIASSLTALTVTPALCAILLPHGHLPETEPWVARFFKRLYRPLLTFALRYSGIILVVAAASLIAAMVIVPSFGSVFLPEFQEQTLVNSMILYPGVSLEATNAAGEALQAALKDDKRFPYVQLRSGRAPRDEEAAGVNSGHIDIELSDEGMKNREATIEKLRSEFAKIPGIAPNIGGFISHRMDEVLSGVRSAIALKIFGPDLEQLRTIGNQVNEVMKTVEGIVDLQLEPQVPVEQIQIKFNRGTASQYGLTVGKLSEIIETAFNGRVVSQVLEKQQTFDLIVWLKPDARQNLETIGNLLVDTNGGNKIPLAQVAAINNGTGPNTINRENVSRLIVVSANASGRDLSSVVNEIQTKIQQQVHPPSGYYIQYAGQFEAQERATQNILIFSAIAFVLITVIMYLSVKSIPSTAMIMINLPLALVGGIFSVALTGGIISIASLVGFVTLFGVATRNGLLLVDNYNTKFTEGMPFKEVLMKGSMERLNAILMTAFTSALGLAPLVVEGGAGKEILQPLSIVVLGGLFTSTALTLVVLPALYAKFGSFLMPKRTVSSVENGKAVQAVFER</sequence>
<name>A0A856MPA6_9CYAN</name>
<dbReference type="RefSeq" id="WP_171977595.1">
    <property type="nucleotide sequence ID" value="NZ_CAWOXK010000001.1"/>
</dbReference>
<proteinExistence type="predicted"/>
<feature type="transmembrane region" description="Helical" evidence="7">
    <location>
        <begin position="362"/>
        <end position="381"/>
    </location>
</feature>
<evidence type="ECO:0000256" key="7">
    <source>
        <dbReference type="SAM" id="Phobius"/>
    </source>
</evidence>
<dbReference type="Gene3D" id="1.20.1640.10">
    <property type="entry name" value="Multidrug efflux transporter AcrB transmembrane domain"/>
    <property type="match status" value="2"/>
</dbReference>
<feature type="transmembrane region" description="Helical" evidence="7">
    <location>
        <begin position="959"/>
        <end position="978"/>
    </location>
</feature>
<reference evidence="8 9" key="1">
    <citation type="submission" date="2018-06" db="EMBL/GenBank/DDBJ databases">
        <title>Comparative genomics of Brasilonema spp. strains.</title>
        <authorList>
            <person name="Alvarenga D.O."/>
            <person name="Fiore M.F."/>
            <person name="Varani A.M."/>
        </authorList>
    </citation>
    <scope>NUCLEOTIDE SEQUENCE [LARGE SCALE GENOMIC DNA]</scope>
    <source>
        <strain evidence="8 9">CENA114</strain>
    </source>
</reference>
<dbReference type="SUPFAM" id="SSF82693">
    <property type="entry name" value="Multidrug efflux transporter AcrB pore domain, PN1, PN2, PC1 and PC2 subdomains"/>
    <property type="match status" value="2"/>
</dbReference>
<dbReference type="InterPro" id="IPR004763">
    <property type="entry name" value="CusA-like"/>
</dbReference>
<organism evidence="8 9">
    <name type="scientific">Brasilonema sennae CENA114</name>
    <dbReference type="NCBI Taxonomy" id="415709"/>
    <lineage>
        <taxon>Bacteria</taxon>
        <taxon>Bacillati</taxon>
        <taxon>Cyanobacteriota</taxon>
        <taxon>Cyanophyceae</taxon>
        <taxon>Nostocales</taxon>
        <taxon>Scytonemataceae</taxon>
        <taxon>Brasilonema</taxon>
        <taxon>Bromeliae group (in: Brasilonema)</taxon>
    </lineage>
</organism>
<feature type="transmembrane region" description="Helical" evidence="7">
    <location>
        <begin position="990"/>
        <end position="1014"/>
    </location>
</feature>
<dbReference type="GO" id="GO:0042910">
    <property type="term" value="F:xenobiotic transmembrane transporter activity"/>
    <property type="evidence" value="ECO:0007669"/>
    <property type="project" value="TreeGrafter"/>
</dbReference>
<evidence type="ECO:0000256" key="3">
    <source>
        <dbReference type="ARBA" id="ARBA00022475"/>
    </source>
</evidence>